<comment type="similarity">
    <text evidence="1">Belongs to the helicase family. RecQ subfamily.</text>
</comment>
<dbReference type="STRING" id="743788.S8DSZ6"/>
<keyword evidence="2" id="KW-0238">DNA-binding</keyword>
<dbReference type="InterPro" id="IPR027417">
    <property type="entry name" value="P-loop_NTPase"/>
</dbReference>
<feature type="non-terminal residue" evidence="7">
    <location>
        <position position="76"/>
    </location>
</feature>
<protein>
    <recommendedName>
        <fullName evidence="5">DNA 3'-5' helicase</fullName>
        <ecNumber evidence="5">5.6.2.4</ecNumber>
    </recommendedName>
</protein>
<dbReference type="GO" id="GO:0005694">
    <property type="term" value="C:chromosome"/>
    <property type="evidence" value="ECO:0007669"/>
    <property type="project" value="TreeGrafter"/>
</dbReference>
<organism evidence="7 8">
    <name type="scientific">Fomitopsis schrenkii</name>
    <name type="common">Brown rot fungus</name>
    <dbReference type="NCBI Taxonomy" id="2126942"/>
    <lineage>
        <taxon>Eukaryota</taxon>
        <taxon>Fungi</taxon>
        <taxon>Dikarya</taxon>
        <taxon>Basidiomycota</taxon>
        <taxon>Agaricomycotina</taxon>
        <taxon>Agaricomycetes</taxon>
        <taxon>Polyporales</taxon>
        <taxon>Fomitopsis</taxon>
    </lineage>
</organism>
<dbReference type="InterPro" id="IPR011545">
    <property type="entry name" value="DEAD/DEAH_box_helicase_dom"/>
</dbReference>
<dbReference type="eggNOG" id="ENOG502RUZJ">
    <property type="taxonomic scope" value="Eukaryota"/>
</dbReference>
<dbReference type="GO" id="GO:0005737">
    <property type="term" value="C:cytoplasm"/>
    <property type="evidence" value="ECO:0007669"/>
    <property type="project" value="TreeGrafter"/>
</dbReference>
<reference evidence="7 8" key="1">
    <citation type="journal article" date="2012" name="Science">
        <title>The Paleozoic origin of enzymatic lignin decomposition reconstructed from 31 fungal genomes.</title>
        <authorList>
            <person name="Floudas D."/>
            <person name="Binder M."/>
            <person name="Riley R."/>
            <person name="Barry K."/>
            <person name="Blanchette R.A."/>
            <person name="Henrissat B."/>
            <person name="Martinez A.T."/>
            <person name="Otillar R."/>
            <person name="Spatafora J.W."/>
            <person name="Yadav J.S."/>
            <person name="Aerts A."/>
            <person name="Benoit I."/>
            <person name="Boyd A."/>
            <person name="Carlson A."/>
            <person name="Copeland A."/>
            <person name="Coutinho P.M."/>
            <person name="de Vries R.P."/>
            <person name="Ferreira P."/>
            <person name="Findley K."/>
            <person name="Foster B."/>
            <person name="Gaskell J."/>
            <person name="Glotzer D."/>
            <person name="Gorecki P."/>
            <person name="Heitman J."/>
            <person name="Hesse C."/>
            <person name="Hori C."/>
            <person name="Igarashi K."/>
            <person name="Jurgens J.A."/>
            <person name="Kallen N."/>
            <person name="Kersten P."/>
            <person name="Kohler A."/>
            <person name="Kuees U."/>
            <person name="Kumar T.K.A."/>
            <person name="Kuo A."/>
            <person name="LaButti K."/>
            <person name="Larrondo L.F."/>
            <person name="Lindquist E."/>
            <person name="Ling A."/>
            <person name="Lombard V."/>
            <person name="Lucas S."/>
            <person name="Lundell T."/>
            <person name="Martin R."/>
            <person name="McLaughlin D.J."/>
            <person name="Morgenstern I."/>
            <person name="Morin E."/>
            <person name="Murat C."/>
            <person name="Nagy L.G."/>
            <person name="Nolan M."/>
            <person name="Ohm R.A."/>
            <person name="Patyshakuliyeva A."/>
            <person name="Rokas A."/>
            <person name="Ruiz-Duenas F.J."/>
            <person name="Sabat G."/>
            <person name="Salamov A."/>
            <person name="Samejima M."/>
            <person name="Schmutz J."/>
            <person name="Slot J.C."/>
            <person name="St John F."/>
            <person name="Stenlid J."/>
            <person name="Sun H."/>
            <person name="Sun S."/>
            <person name="Syed K."/>
            <person name="Tsang A."/>
            <person name="Wiebenga A."/>
            <person name="Young D."/>
            <person name="Pisabarro A."/>
            <person name="Eastwood D.C."/>
            <person name="Martin F."/>
            <person name="Cullen D."/>
            <person name="Grigoriev I.V."/>
            <person name="Hibbett D.S."/>
        </authorList>
    </citation>
    <scope>NUCLEOTIDE SEQUENCE</scope>
    <source>
        <strain evidence="8">FP-58527</strain>
    </source>
</reference>
<name>S8DSZ6_FOMSC</name>
<evidence type="ECO:0000313" key="8">
    <source>
        <dbReference type="Proteomes" id="UP000015241"/>
    </source>
</evidence>
<evidence type="ECO:0000256" key="5">
    <source>
        <dbReference type="ARBA" id="ARBA00034808"/>
    </source>
</evidence>
<dbReference type="Pfam" id="PF00270">
    <property type="entry name" value="DEAD"/>
    <property type="match status" value="1"/>
</dbReference>
<feature type="non-terminal residue" evidence="7">
    <location>
        <position position="1"/>
    </location>
</feature>
<evidence type="ECO:0000313" key="7">
    <source>
        <dbReference type="EMBL" id="EPS94358.1"/>
    </source>
</evidence>
<dbReference type="PANTHER" id="PTHR13710:SF105">
    <property type="entry name" value="ATP-DEPENDENT DNA HELICASE Q1"/>
    <property type="match status" value="1"/>
</dbReference>
<dbReference type="EC" id="5.6.2.4" evidence="5"/>
<keyword evidence="3" id="KW-0413">Isomerase</keyword>
<evidence type="ECO:0000256" key="3">
    <source>
        <dbReference type="ARBA" id="ARBA00023235"/>
    </source>
</evidence>
<dbReference type="OrthoDB" id="2499463at2759"/>
<dbReference type="Proteomes" id="UP000015241">
    <property type="component" value="Unassembled WGS sequence"/>
</dbReference>
<comment type="catalytic activity">
    <reaction evidence="4">
        <text>Couples ATP hydrolysis with the unwinding of duplex DNA by translocating in the 3'-5' direction.</text>
        <dbReference type="EC" id="5.6.2.4"/>
    </reaction>
</comment>
<dbReference type="GO" id="GO:0009378">
    <property type="term" value="F:four-way junction helicase activity"/>
    <property type="evidence" value="ECO:0007669"/>
    <property type="project" value="TreeGrafter"/>
</dbReference>
<dbReference type="SUPFAM" id="SSF52540">
    <property type="entry name" value="P-loop containing nucleoside triphosphate hydrolases"/>
    <property type="match status" value="1"/>
</dbReference>
<dbReference type="AlphaFoldDB" id="S8DSZ6"/>
<dbReference type="GO" id="GO:0005524">
    <property type="term" value="F:ATP binding"/>
    <property type="evidence" value="ECO:0007669"/>
    <property type="project" value="InterPro"/>
</dbReference>
<dbReference type="GO" id="GO:0043138">
    <property type="term" value="F:3'-5' DNA helicase activity"/>
    <property type="evidence" value="ECO:0007669"/>
    <property type="project" value="UniProtKB-EC"/>
</dbReference>
<proteinExistence type="inferred from homology"/>
<dbReference type="EMBL" id="KE504235">
    <property type="protein sequence ID" value="EPS94358.1"/>
    <property type="molecule type" value="Genomic_DNA"/>
</dbReference>
<dbReference type="Gene3D" id="3.40.50.300">
    <property type="entry name" value="P-loop containing nucleotide triphosphate hydrolases"/>
    <property type="match status" value="1"/>
</dbReference>
<accession>S8DSZ6</accession>
<evidence type="ECO:0000256" key="4">
    <source>
        <dbReference type="ARBA" id="ARBA00034617"/>
    </source>
</evidence>
<evidence type="ECO:0000259" key="6">
    <source>
        <dbReference type="Pfam" id="PF00270"/>
    </source>
</evidence>
<keyword evidence="8" id="KW-1185">Reference proteome</keyword>
<evidence type="ECO:0000256" key="2">
    <source>
        <dbReference type="ARBA" id="ARBA00023125"/>
    </source>
</evidence>
<sequence>EAELAEAAREIFGYTPRPWQLRAAVAILEGRDTMVVAGTGSGKSLVFALVAIAAELVGSRGLVIVISPLKALQLDQ</sequence>
<dbReference type="GO" id="GO:0000724">
    <property type="term" value="P:double-strand break repair via homologous recombination"/>
    <property type="evidence" value="ECO:0007669"/>
    <property type="project" value="TreeGrafter"/>
</dbReference>
<dbReference type="PANTHER" id="PTHR13710">
    <property type="entry name" value="DNA HELICASE RECQ FAMILY MEMBER"/>
    <property type="match status" value="1"/>
</dbReference>
<dbReference type="GO" id="GO:0003677">
    <property type="term" value="F:DNA binding"/>
    <property type="evidence" value="ECO:0007669"/>
    <property type="project" value="UniProtKB-KW"/>
</dbReference>
<dbReference type="InParanoid" id="S8DSZ6"/>
<evidence type="ECO:0000256" key="1">
    <source>
        <dbReference type="ARBA" id="ARBA00005446"/>
    </source>
</evidence>
<dbReference type="HOGENOM" id="CLU_001103_20_2_1"/>
<gene>
    <name evidence="7" type="ORF">FOMPIDRAFT_1103614</name>
</gene>
<feature type="domain" description="DEAD/DEAH-box helicase" evidence="6">
    <location>
        <begin position="18"/>
        <end position="75"/>
    </location>
</feature>